<dbReference type="Proteomes" id="UP000250369">
    <property type="component" value="Unassembled WGS sequence"/>
</dbReference>
<dbReference type="InterPro" id="IPR025890">
    <property type="entry name" value="Abhydrolase_bac"/>
</dbReference>
<evidence type="ECO:0008006" key="3">
    <source>
        <dbReference type="Google" id="ProtNLM"/>
    </source>
</evidence>
<sequence>MSHFYSMGEYIKERYRRTERSFAFDAGSEDEWKLWKRLFTEKLHDLLGEWPETLVNPRPVILERVRYDGYTCEKVVIHSEENMQVPFYLLVPDENNPKAAIRRKNGKLPAVLCLHGHGAGKDDVAGIQHGERQREMDYRAHRYDIAPELAREGFIAVVPDARGFGERKLGYGKPHAGGEKDGCDLVFLKSIMLGINPLTLNIWDAMRCIDYLESREEADQERIGCIGLSFGGAWALYTSIFDDRIRAAVISGYFNSFEAHAIEWGNFCGSMTVPHLLKYGEMADVAALLAPKPALFSCGKEDIGFPFQASQQVYETVRKAYTAAGCEQNSKFDGFDGGHQFHIPAVLDWLNEWL</sequence>
<dbReference type="Gene3D" id="3.40.50.1820">
    <property type="entry name" value="alpha/beta hydrolase"/>
    <property type="match status" value="1"/>
</dbReference>
<dbReference type="Pfam" id="PF12715">
    <property type="entry name" value="Abhydrolase_7"/>
    <property type="match status" value="1"/>
</dbReference>
<proteinExistence type="predicted"/>
<dbReference type="PANTHER" id="PTHR22946:SF8">
    <property type="entry name" value="ACETYL XYLAN ESTERASE DOMAIN-CONTAINING PROTEIN"/>
    <property type="match status" value="1"/>
</dbReference>
<dbReference type="PANTHER" id="PTHR22946">
    <property type="entry name" value="DIENELACTONE HYDROLASE DOMAIN-CONTAINING PROTEIN-RELATED"/>
    <property type="match status" value="1"/>
</dbReference>
<protein>
    <recommendedName>
        <fullName evidence="3">Dienelactone hydrolase</fullName>
    </recommendedName>
</protein>
<dbReference type="EMBL" id="QMFB01000014">
    <property type="protein sequence ID" value="RAV18968.1"/>
    <property type="molecule type" value="Genomic_DNA"/>
</dbReference>
<evidence type="ECO:0000313" key="1">
    <source>
        <dbReference type="EMBL" id="RAV18968.1"/>
    </source>
</evidence>
<gene>
    <name evidence="1" type="ORF">DQG23_22720</name>
</gene>
<keyword evidence="2" id="KW-1185">Reference proteome</keyword>
<dbReference type="InterPro" id="IPR029058">
    <property type="entry name" value="AB_hydrolase_fold"/>
</dbReference>
<dbReference type="OrthoDB" id="8183145at2"/>
<comment type="caution">
    <text evidence="1">The sequence shown here is derived from an EMBL/GenBank/DDBJ whole genome shotgun (WGS) entry which is preliminary data.</text>
</comment>
<accession>A0A329MH76</accession>
<dbReference type="SUPFAM" id="SSF53474">
    <property type="entry name" value="alpha/beta-Hydrolases"/>
    <property type="match status" value="1"/>
</dbReference>
<name>A0A329MH76_9BACL</name>
<dbReference type="InterPro" id="IPR050261">
    <property type="entry name" value="FrsA_esterase"/>
</dbReference>
<dbReference type="RefSeq" id="WP_113033175.1">
    <property type="nucleotide sequence ID" value="NZ_QMFB01000014.1"/>
</dbReference>
<dbReference type="AlphaFoldDB" id="A0A329MH76"/>
<organism evidence="1 2">
    <name type="scientific">Paenibacillus contaminans</name>
    <dbReference type="NCBI Taxonomy" id="450362"/>
    <lineage>
        <taxon>Bacteria</taxon>
        <taxon>Bacillati</taxon>
        <taxon>Bacillota</taxon>
        <taxon>Bacilli</taxon>
        <taxon>Bacillales</taxon>
        <taxon>Paenibacillaceae</taxon>
        <taxon>Paenibacillus</taxon>
    </lineage>
</organism>
<reference evidence="1 2" key="1">
    <citation type="journal article" date="2009" name="Int. J. Syst. Evol. Microbiol.">
        <title>Paenibacillus contaminans sp. nov., isolated from a contaminated laboratory plate.</title>
        <authorList>
            <person name="Chou J.H."/>
            <person name="Lee J.H."/>
            <person name="Lin M.C."/>
            <person name="Chang P.S."/>
            <person name="Arun A.B."/>
            <person name="Young C.C."/>
            <person name="Chen W.M."/>
        </authorList>
    </citation>
    <scope>NUCLEOTIDE SEQUENCE [LARGE SCALE GENOMIC DNA]</scope>
    <source>
        <strain evidence="1 2">CKOBP-6</strain>
    </source>
</reference>
<evidence type="ECO:0000313" key="2">
    <source>
        <dbReference type="Proteomes" id="UP000250369"/>
    </source>
</evidence>